<proteinExistence type="predicted"/>
<accession>A0A0E9PQX8</accession>
<organism evidence="1">
    <name type="scientific">Anguilla anguilla</name>
    <name type="common">European freshwater eel</name>
    <name type="synonym">Muraena anguilla</name>
    <dbReference type="NCBI Taxonomy" id="7936"/>
    <lineage>
        <taxon>Eukaryota</taxon>
        <taxon>Metazoa</taxon>
        <taxon>Chordata</taxon>
        <taxon>Craniata</taxon>
        <taxon>Vertebrata</taxon>
        <taxon>Euteleostomi</taxon>
        <taxon>Actinopterygii</taxon>
        <taxon>Neopterygii</taxon>
        <taxon>Teleostei</taxon>
        <taxon>Anguilliformes</taxon>
        <taxon>Anguillidae</taxon>
        <taxon>Anguilla</taxon>
    </lineage>
</organism>
<reference evidence="1" key="2">
    <citation type="journal article" date="2015" name="Fish Shellfish Immunol.">
        <title>Early steps in the European eel (Anguilla anguilla)-Vibrio vulnificus interaction in the gills: Role of the RtxA13 toxin.</title>
        <authorList>
            <person name="Callol A."/>
            <person name="Pajuelo D."/>
            <person name="Ebbesson L."/>
            <person name="Teles M."/>
            <person name="MacKenzie S."/>
            <person name="Amaro C."/>
        </authorList>
    </citation>
    <scope>NUCLEOTIDE SEQUENCE</scope>
</reference>
<dbReference type="EMBL" id="GBXM01102344">
    <property type="protein sequence ID" value="JAH06233.1"/>
    <property type="molecule type" value="Transcribed_RNA"/>
</dbReference>
<protein>
    <submittedName>
        <fullName evidence="1">Uncharacterized protein</fullName>
    </submittedName>
</protein>
<dbReference type="AlphaFoldDB" id="A0A0E9PQX8"/>
<evidence type="ECO:0000313" key="1">
    <source>
        <dbReference type="EMBL" id="JAH06233.1"/>
    </source>
</evidence>
<reference evidence="1" key="1">
    <citation type="submission" date="2014-11" db="EMBL/GenBank/DDBJ databases">
        <authorList>
            <person name="Amaro Gonzalez C."/>
        </authorList>
    </citation>
    <scope>NUCLEOTIDE SEQUENCE</scope>
</reference>
<sequence length="26" mass="3266">MIFYQGSYRIYSRLLFKYTVLFTKQV</sequence>
<name>A0A0E9PQX8_ANGAN</name>